<feature type="region of interest" description="Disordered" evidence="1">
    <location>
        <begin position="1"/>
        <end position="223"/>
    </location>
</feature>
<accession>A0A1Y6M154</accession>
<feature type="compositionally biased region" description="Basic and acidic residues" evidence="1">
    <location>
        <begin position="1"/>
        <end position="35"/>
    </location>
</feature>
<dbReference type="EMBL" id="LT882693">
    <property type="protein sequence ID" value="SMY30375.1"/>
    <property type="molecule type" value="Genomic_DNA"/>
</dbReference>
<feature type="compositionally biased region" description="Polar residues" evidence="1">
    <location>
        <begin position="178"/>
        <end position="204"/>
    </location>
</feature>
<evidence type="ECO:0000313" key="3">
    <source>
        <dbReference type="Proteomes" id="UP000215453"/>
    </source>
</evidence>
<dbReference type="Proteomes" id="UP000215453">
    <property type="component" value="Chromosome 18"/>
</dbReference>
<reference evidence="2 3" key="1">
    <citation type="submission" date="2016-10" db="EMBL/GenBank/DDBJ databases">
        <authorList>
            <person name="Varghese N."/>
        </authorList>
    </citation>
    <scope>NUCLEOTIDE SEQUENCE [LARGE SCALE GENOMIC DNA]</scope>
</reference>
<name>A0A1Y6M154_ZYMTR</name>
<evidence type="ECO:0000313" key="2">
    <source>
        <dbReference type="EMBL" id="SMY30375.1"/>
    </source>
</evidence>
<proteinExistence type="predicted"/>
<feature type="compositionally biased region" description="Basic and acidic residues" evidence="1">
    <location>
        <begin position="74"/>
        <end position="93"/>
    </location>
</feature>
<evidence type="ECO:0000256" key="1">
    <source>
        <dbReference type="SAM" id="MobiDB-lite"/>
    </source>
</evidence>
<protein>
    <submittedName>
        <fullName evidence="2">Uncharacterized protein</fullName>
    </submittedName>
</protein>
<feature type="compositionally biased region" description="Basic and acidic residues" evidence="1">
    <location>
        <begin position="122"/>
        <end position="138"/>
    </location>
</feature>
<gene>
    <name evidence="2" type="ORF">ZT1A5_G11828</name>
</gene>
<feature type="compositionally biased region" description="Acidic residues" evidence="1">
    <location>
        <begin position="94"/>
        <end position="107"/>
    </location>
</feature>
<feature type="compositionally biased region" description="Polar residues" evidence="1">
    <location>
        <begin position="212"/>
        <end position="223"/>
    </location>
</feature>
<dbReference type="AlphaFoldDB" id="A0A1Y6M154"/>
<feature type="compositionally biased region" description="Acidic residues" evidence="1">
    <location>
        <begin position="139"/>
        <end position="148"/>
    </location>
</feature>
<sequence>MGEGHDEWRRGKRGRFENINHGDEGQGKDGNERRVGQLSEDTPADTGGHEADGSSEGNDGDVGEGCYPQIAGENKQEEANHDRAEEKDGKGVEDEQADVGQEGEEDQVGEKGQEAEESQDQEAEKDQDSENDLRRMMDSEVDEEEGEDAAAAATEDARRVKRVGSKRIGPASRAACAGTQSMGHVTRSPTRTNTRWRAPMNTTHPMRRKQTQHATPRGRQTSR</sequence>
<organism evidence="2 3">
    <name type="scientific">Zymoseptoria tritici ST99CH_1A5</name>
    <dbReference type="NCBI Taxonomy" id="1276529"/>
    <lineage>
        <taxon>Eukaryota</taxon>
        <taxon>Fungi</taxon>
        <taxon>Dikarya</taxon>
        <taxon>Ascomycota</taxon>
        <taxon>Pezizomycotina</taxon>
        <taxon>Dothideomycetes</taxon>
        <taxon>Dothideomycetidae</taxon>
        <taxon>Mycosphaerellales</taxon>
        <taxon>Mycosphaerellaceae</taxon>
        <taxon>Zymoseptoria</taxon>
    </lineage>
</organism>